<protein>
    <submittedName>
        <fullName evidence="2">Helix-turn-helix transcriptional regulator</fullName>
    </submittedName>
</protein>
<dbReference type="InterPro" id="IPR010982">
    <property type="entry name" value="Lambda_DNA-bd_dom_sf"/>
</dbReference>
<reference evidence="2 3" key="1">
    <citation type="journal article" date="2019" name="Nat. Med.">
        <title>A library of human gut bacterial isolates paired with longitudinal multiomics data enables mechanistic microbiome research.</title>
        <authorList>
            <person name="Poyet M."/>
            <person name="Groussin M."/>
            <person name="Gibbons S.M."/>
            <person name="Avila-Pacheco J."/>
            <person name="Jiang X."/>
            <person name="Kearney S.M."/>
            <person name="Perrotta A.R."/>
            <person name="Berdy B."/>
            <person name="Zhao S."/>
            <person name="Lieberman T.D."/>
            <person name="Swanson P.K."/>
            <person name="Smith M."/>
            <person name="Roesemann S."/>
            <person name="Alexander J.E."/>
            <person name="Rich S.A."/>
            <person name="Livny J."/>
            <person name="Vlamakis H."/>
            <person name="Clish C."/>
            <person name="Bullock K."/>
            <person name="Deik A."/>
            <person name="Scott J."/>
            <person name="Pierce K.A."/>
            <person name="Xavier R.J."/>
            <person name="Alm E.J."/>
        </authorList>
    </citation>
    <scope>NUCLEOTIDE SEQUENCE [LARGE SCALE GENOMIC DNA]</scope>
    <source>
        <strain evidence="2 3">BIOML-A204</strain>
    </source>
</reference>
<dbReference type="Pfam" id="PF01381">
    <property type="entry name" value="HTH_3"/>
    <property type="match status" value="1"/>
</dbReference>
<dbReference type="GO" id="GO:0003677">
    <property type="term" value="F:DNA binding"/>
    <property type="evidence" value="ECO:0007669"/>
    <property type="project" value="InterPro"/>
</dbReference>
<proteinExistence type="predicted"/>
<dbReference type="RefSeq" id="WP_055205044.1">
    <property type="nucleotide sequence ID" value="NZ_JADMQE010000006.1"/>
</dbReference>
<organism evidence="2 3">
    <name type="scientific">Alistipes onderdonkii</name>
    <dbReference type="NCBI Taxonomy" id="328813"/>
    <lineage>
        <taxon>Bacteria</taxon>
        <taxon>Pseudomonadati</taxon>
        <taxon>Bacteroidota</taxon>
        <taxon>Bacteroidia</taxon>
        <taxon>Bacteroidales</taxon>
        <taxon>Rikenellaceae</taxon>
        <taxon>Alistipes</taxon>
    </lineage>
</organism>
<dbReference type="AlphaFoldDB" id="A0A9P3ZIV6"/>
<dbReference type="SUPFAM" id="SSF47413">
    <property type="entry name" value="lambda repressor-like DNA-binding domains"/>
    <property type="match status" value="1"/>
</dbReference>
<evidence type="ECO:0000313" key="2">
    <source>
        <dbReference type="EMBL" id="KAA2560391.1"/>
    </source>
</evidence>
<dbReference type="SMART" id="SM00530">
    <property type="entry name" value="HTH_XRE"/>
    <property type="match status" value="1"/>
</dbReference>
<feature type="domain" description="HTH cro/C1-type" evidence="1">
    <location>
        <begin position="5"/>
        <end position="57"/>
    </location>
</feature>
<dbReference type="InterPro" id="IPR001387">
    <property type="entry name" value="Cro/C1-type_HTH"/>
</dbReference>
<sequence>MKLRIKEVCQMCNTTQKELAEKLGVSEVTLSRAANGSTSLPLLEKIAGVLGVEVSELFAAPKEGVIHCPHCGKLIKVEKGE</sequence>
<dbReference type="EMBL" id="VVUY01000007">
    <property type="protein sequence ID" value="KAA2560391.1"/>
    <property type="molecule type" value="Genomic_DNA"/>
</dbReference>
<gene>
    <name evidence="2" type="ORF">F2S36_09705</name>
</gene>
<dbReference type="CDD" id="cd00093">
    <property type="entry name" value="HTH_XRE"/>
    <property type="match status" value="1"/>
</dbReference>
<evidence type="ECO:0000259" key="1">
    <source>
        <dbReference type="PROSITE" id="PS50943"/>
    </source>
</evidence>
<dbReference type="Gene3D" id="1.10.260.40">
    <property type="entry name" value="lambda repressor-like DNA-binding domains"/>
    <property type="match status" value="1"/>
</dbReference>
<dbReference type="Proteomes" id="UP000323119">
    <property type="component" value="Unassembled WGS sequence"/>
</dbReference>
<accession>A0A9P3ZIV6</accession>
<dbReference type="PROSITE" id="PS50943">
    <property type="entry name" value="HTH_CROC1"/>
    <property type="match status" value="1"/>
</dbReference>
<name>A0A9P3ZIV6_9BACT</name>
<evidence type="ECO:0000313" key="3">
    <source>
        <dbReference type="Proteomes" id="UP000323119"/>
    </source>
</evidence>
<comment type="caution">
    <text evidence="2">The sequence shown here is derived from an EMBL/GenBank/DDBJ whole genome shotgun (WGS) entry which is preliminary data.</text>
</comment>